<protein>
    <submittedName>
        <fullName evidence="1">Uncharacterized protein</fullName>
    </submittedName>
</protein>
<dbReference type="AlphaFoldDB" id="A0A916SMT2"/>
<organism evidence="1 2">
    <name type="scientific">Brucella endophytica</name>
    <dbReference type="NCBI Taxonomy" id="1963359"/>
    <lineage>
        <taxon>Bacteria</taxon>
        <taxon>Pseudomonadati</taxon>
        <taxon>Pseudomonadota</taxon>
        <taxon>Alphaproteobacteria</taxon>
        <taxon>Hyphomicrobiales</taxon>
        <taxon>Brucellaceae</taxon>
        <taxon>Brucella/Ochrobactrum group</taxon>
        <taxon>Brucella</taxon>
    </lineage>
</organism>
<dbReference type="EMBL" id="BMHH01000021">
    <property type="protein sequence ID" value="GGB07139.1"/>
    <property type="molecule type" value="Genomic_DNA"/>
</dbReference>
<evidence type="ECO:0000313" key="1">
    <source>
        <dbReference type="EMBL" id="GGB07139.1"/>
    </source>
</evidence>
<keyword evidence="2" id="KW-1185">Reference proteome</keyword>
<dbReference type="RefSeq" id="WP_188825876.1">
    <property type="nucleotide sequence ID" value="NZ_BMHH01000021.1"/>
</dbReference>
<comment type="caution">
    <text evidence="1">The sequence shown here is derived from an EMBL/GenBank/DDBJ whole genome shotgun (WGS) entry which is preliminary data.</text>
</comment>
<proteinExistence type="predicted"/>
<reference evidence="1" key="1">
    <citation type="journal article" date="2014" name="Int. J. Syst. Evol. Microbiol.">
        <title>Complete genome sequence of Corynebacterium casei LMG S-19264T (=DSM 44701T), isolated from a smear-ripened cheese.</title>
        <authorList>
            <consortium name="US DOE Joint Genome Institute (JGI-PGF)"/>
            <person name="Walter F."/>
            <person name="Albersmeier A."/>
            <person name="Kalinowski J."/>
            <person name="Ruckert C."/>
        </authorList>
    </citation>
    <scope>NUCLEOTIDE SEQUENCE</scope>
    <source>
        <strain evidence="1">CGMCC 1.15082</strain>
    </source>
</reference>
<gene>
    <name evidence="1" type="ORF">GCM10011491_39120</name>
</gene>
<evidence type="ECO:0000313" key="2">
    <source>
        <dbReference type="Proteomes" id="UP000646478"/>
    </source>
</evidence>
<sequence>MTPESNTEAQLSSIIGLLRVLFKLVDREKSWLLAYMLSMAIIEAEDAYGKERPN</sequence>
<dbReference type="Proteomes" id="UP000646478">
    <property type="component" value="Unassembled WGS sequence"/>
</dbReference>
<accession>A0A916SMT2</accession>
<name>A0A916SMT2_9HYPH</name>
<reference evidence="1" key="2">
    <citation type="submission" date="2020-09" db="EMBL/GenBank/DDBJ databases">
        <authorList>
            <person name="Sun Q."/>
            <person name="Zhou Y."/>
        </authorList>
    </citation>
    <scope>NUCLEOTIDE SEQUENCE</scope>
    <source>
        <strain evidence="1">CGMCC 1.15082</strain>
    </source>
</reference>